<evidence type="ECO:0000313" key="1">
    <source>
        <dbReference type="EMBL" id="CAI9953897.1"/>
    </source>
</evidence>
<comment type="caution">
    <text evidence="1">The sequence shown here is derived from an EMBL/GenBank/DDBJ whole genome shotgun (WGS) entry which is preliminary data.</text>
</comment>
<dbReference type="EMBL" id="CATOUU010000842">
    <property type="protein sequence ID" value="CAI9953897.1"/>
    <property type="molecule type" value="Genomic_DNA"/>
</dbReference>
<protein>
    <submittedName>
        <fullName evidence="1">Uncharacterized protein</fullName>
    </submittedName>
</protein>
<sequence length="748" mass="88020">MPSQESIEYIPQQLYAETTTVNLECKINREPLKKLSKSTLTAPQQPQQLLRVQRVHYSIKEDIKRRKVFAFPSKPQTTAFAQKQILYDQRPRTPQWRSKSISNLPQEQQADAMTDFQLKGKIVNRVTKEEITTPKIQIVNKAEPVLKITKTTAFRAKSAPKMQISVRQPQFVPYVSKSSHRSPGMKVIAVNYVNDEHQQQLLDSVVEIYSHQNPISEDLQREFFAQTKRRAVSSLNLTQTDPDDCKIQNIDFKKNGQDITRNINLYKQAENVANMIMSKYYSGSRRTQIIGVQMCRQHASFYLNQQFKSTQFPDPFAFCQFLKMLFQIHEHHQCVHFLSSQLNQTSVREKLVKKSIKNVFAEFDLTMKELEQFKKIEYLTYFQIIEHFKIKPEVTKNAHFLLVNVISSVANETIYPKMLEQLINFSTNQILLNMHQATANFSEKNEATLKSEQYQVFTSNLDKNLQNYVRKPDYEREITLLDYMLDNIFQYQFDKRNYTLNNQFFTHSQQYLQTYTSQAFTLFLQHFREKLFHFFKQTDIYPNLEYFQDLQFLLFLVVNELKSYCLRCATEHVVVSVFQGIVVQNCEAFFSCYQLLVQLVYTLSQTQIINNYLHSLNESIRAHKRKMHYKFLLQVGNEIMLINKFLTTNGLQIEKQKMLKANEDLGLNGLPQIYKYWTEDMNNTQLKCFINQFIARSVISAANSEIWSGIVKQMVDVETRQQVHAFLNVQGWEELETAYDKATIENEF</sequence>
<reference evidence="2 3" key="2">
    <citation type="submission" date="2024-07" db="EMBL/GenBank/DDBJ databases">
        <authorList>
            <person name="Akdeniz Z."/>
        </authorList>
    </citation>
    <scope>NUCLEOTIDE SEQUENCE [LARGE SCALE GENOMIC DNA]</scope>
</reference>
<proteinExistence type="predicted"/>
<reference evidence="1" key="1">
    <citation type="submission" date="2023-06" db="EMBL/GenBank/DDBJ databases">
        <authorList>
            <person name="Kurt Z."/>
        </authorList>
    </citation>
    <scope>NUCLEOTIDE SEQUENCE</scope>
</reference>
<dbReference type="Proteomes" id="UP001642409">
    <property type="component" value="Unassembled WGS sequence"/>
</dbReference>
<dbReference type="EMBL" id="CAXDID020000341">
    <property type="protein sequence ID" value="CAL6079606.1"/>
    <property type="molecule type" value="Genomic_DNA"/>
</dbReference>
<gene>
    <name evidence="1" type="ORF">HINF_LOCUS41542</name>
    <name evidence="2" type="ORF">HINF_LOCUS59466</name>
</gene>
<dbReference type="AlphaFoldDB" id="A0AA86QI48"/>
<name>A0AA86QI48_9EUKA</name>
<keyword evidence="3" id="KW-1185">Reference proteome</keyword>
<evidence type="ECO:0000313" key="2">
    <source>
        <dbReference type="EMBL" id="CAL6079606.1"/>
    </source>
</evidence>
<organism evidence="1">
    <name type="scientific">Hexamita inflata</name>
    <dbReference type="NCBI Taxonomy" id="28002"/>
    <lineage>
        <taxon>Eukaryota</taxon>
        <taxon>Metamonada</taxon>
        <taxon>Diplomonadida</taxon>
        <taxon>Hexamitidae</taxon>
        <taxon>Hexamitinae</taxon>
        <taxon>Hexamita</taxon>
    </lineage>
</organism>
<evidence type="ECO:0000313" key="3">
    <source>
        <dbReference type="Proteomes" id="UP001642409"/>
    </source>
</evidence>
<accession>A0AA86QI48</accession>